<keyword evidence="3" id="KW-1185">Reference proteome</keyword>
<dbReference type="OrthoDB" id="9800206at2"/>
<organism evidence="2 3">
    <name type="scientific">Pararhizobium mangrovi</name>
    <dbReference type="NCBI Taxonomy" id="2590452"/>
    <lineage>
        <taxon>Bacteria</taxon>
        <taxon>Pseudomonadati</taxon>
        <taxon>Pseudomonadota</taxon>
        <taxon>Alphaproteobacteria</taxon>
        <taxon>Hyphomicrobiales</taxon>
        <taxon>Rhizobiaceae</taxon>
        <taxon>Rhizobium/Agrobacterium group</taxon>
        <taxon>Pararhizobium</taxon>
    </lineage>
</organism>
<evidence type="ECO:0000313" key="3">
    <source>
        <dbReference type="Proteomes" id="UP000320314"/>
    </source>
</evidence>
<proteinExistence type="predicted"/>
<comment type="caution">
    <text evidence="2">The sequence shown here is derived from an EMBL/GenBank/DDBJ whole genome shotgun (WGS) entry which is preliminary data.</text>
</comment>
<evidence type="ECO:0000313" key="2">
    <source>
        <dbReference type="EMBL" id="TPW31379.1"/>
    </source>
</evidence>
<keyword evidence="1" id="KW-0732">Signal</keyword>
<sequence length="337" mass="36027">MHRVRLALTAMLVAALTIGSVAQAQEFVEPQGDHSTADTAIQNFELKLPGIDKYQQRDRSEDTDEAGIREIPVIARLTKDGAPIGEGLEWRVFAEFVGPDGRLPLVTKASGGSPALRVAPGTYFVNAAFGHADVTRKIVVPDTGAIGEQAFVLHAGGLMLDAVAGDHTKIPADELSFSIYRQTEDGTAGKEHDAKADRTLVARNVPPEKLIRLAAGTYHVVSDYGHYNAVIGADIRVEAGKMTRATIQHRAAALTLKLVAKPGGEGIANTAWSILTQAGDVVGESVGAYASLVLAEGNYTAVARNKGHIYERDFKVEPGKNREVEVLLDQSEDADKE</sequence>
<protein>
    <submittedName>
        <fullName evidence="2">Uncharacterized protein</fullName>
    </submittedName>
</protein>
<dbReference type="EMBL" id="VHLH01000004">
    <property type="protein sequence ID" value="TPW31379.1"/>
    <property type="molecule type" value="Genomic_DNA"/>
</dbReference>
<reference evidence="2 3" key="1">
    <citation type="submission" date="2019-06" db="EMBL/GenBank/DDBJ databases">
        <authorList>
            <person name="Li M."/>
        </authorList>
    </citation>
    <scope>NUCLEOTIDE SEQUENCE [LARGE SCALE GENOMIC DNA]</scope>
    <source>
        <strain evidence="2 3">BGMRC6574</strain>
    </source>
</reference>
<dbReference type="AlphaFoldDB" id="A0A506UF06"/>
<evidence type="ECO:0000256" key="1">
    <source>
        <dbReference type="SAM" id="SignalP"/>
    </source>
</evidence>
<accession>A0A506UF06</accession>
<name>A0A506UF06_9HYPH</name>
<gene>
    <name evidence="2" type="ORF">FJU11_03340</name>
</gene>
<feature type="signal peptide" evidence="1">
    <location>
        <begin position="1"/>
        <end position="24"/>
    </location>
</feature>
<feature type="chain" id="PRO_5021372507" evidence="1">
    <location>
        <begin position="25"/>
        <end position="337"/>
    </location>
</feature>
<dbReference type="Proteomes" id="UP000320314">
    <property type="component" value="Unassembled WGS sequence"/>
</dbReference>